<dbReference type="PANTHER" id="PTHR43179">
    <property type="entry name" value="RHAMNOSYLTRANSFERASE WBBL"/>
    <property type="match status" value="1"/>
</dbReference>
<feature type="domain" description="Glycosyltransferase 2-like" evidence="1">
    <location>
        <begin position="338"/>
        <end position="450"/>
    </location>
</feature>
<keyword evidence="3" id="KW-1185">Reference proteome</keyword>
<dbReference type="PANTHER" id="PTHR43179:SF7">
    <property type="entry name" value="RHAMNOSYLTRANSFERASE WBBL"/>
    <property type="match status" value="1"/>
</dbReference>
<proteinExistence type="predicted"/>
<dbReference type="SUPFAM" id="SSF53448">
    <property type="entry name" value="Nucleotide-diphospho-sugar transferases"/>
    <property type="match status" value="1"/>
</dbReference>
<dbReference type="EMBL" id="JAMZEJ010000001">
    <property type="protein sequence ID" value="MCQ8239523.1"/>
    <property type="molecule type" value="Genomic_DNA"/>
</dbReference>
<evidence type="ECO:0000313" key="2">
    <source>
        <dbReference type="EMBL" id="MCQ8239523.1"/>
    </source>
</evidence>
<gene>
    <name evidence="2" type="ORF">NFI88_01535</name>
</gene>
<dbReference type="Proteomes" id="UP001524547">
    <property type="component" value="Unassembled WGS sequence"/>
</dbReference>
<dbReference type="Gene3D" id="3.90.550.10">
    <property type="entry name" value="Spore Coat Polysaccharide Biosynthesis Protein SpsA, Chain A"/>
    <property type="match status" value="1"/>
</dbReference>
<reference evidence="2 3" key="1">
    <citation type="submission" date="2022-06" db="EMBL/GenBank/DDBJ databases">
        <title>Rhizosaccharibacter gen. nov. sp. nov. KSS12, endophytic bacteria isolated from sugarcane.</title>
        <authorList>
            <person name="Pitiwittayakul N."/>
        </authorList>
    </citation>
    <scope>NUCLEOTIDE SEQUENCE [LARGE SCALE GENOMIC DNA]</scope>
    <source>
        <strain evidence="2 3">KSS12</strain>
    </source>
</reference>
<evidence type="ECO:0000259" key="1">
    <source>
        <dbReference type="Pfam" id="PF00535"/>
    </source>
</evidence>
<name>A0ABT1VT58_9PROT</name>
<protein>
    <submittedName>
        <fullName evidence="2">Glycosyltransferase family 2 protein</fullName>
    </submittedName>
</protein>
<organism evidence="2 3">
    <name type="scientific">Rhizosaccharibacter radicis</name>
    <dbReference type="NCBI Taxonomy" id="2782605"/>
    <lineage>
        <taxon>Bacteria</taxon>
        <taxon>Pseudomonadati</taxon>
        <taxon>Pseudomonadota</taxon>
        <taxon>Alphaproteobacteria</taxon>
        <taxon>Acetobacterales</taxon>
        <taxon>Acetobacteraceae</taxon>
        <taxon>Rhizosaccharibacter</taxon>
    </lineage>
</organism>
<comment type="caution">
    <text evidence="2">The sequence shown here is derived from an EMBL/GenBank/DDBJ whole genome shotgun (WGS) entry which is preliminary data.</text>
</comment>
<dbReference type="Pfam" id="PF00535">
    <property type="entry name" value="Glycos_transf_2"/>
    <property type="match status" value="1"/>
</dbReference>
<dbReference type="InterPro" id="IPR001173">
    <property type="entry name" value="Glyco_trans_2-like"/>
</dbReference>
<accession>A0ABT1VT58</accession>
<dbReference type="RefSeq" id="WP_422918259.1">
    <property type="nucleotide sequence ID" value="NZ_JAMZEJ010000001.1"/>
</dbReference>
<sequence length="605" mass="65387">MPTNPDIQGCIDVWGYAAATGSWLLGGWVPWTDGVPPQGFLTVSLRFAPEDGGDGGEVSGDALVVATSRADLFGRGVGILLHLPASGLRSGALLSATLHLPGDAAGPAPRMQSIPDTQRLSDRVLSDTLARSLPGQVGEWADRLSEVLARRGFEQQDTLDRLGDRCAFRIDEAIRCGENGVLLDGWLVAAPSGVRAVRLRCGLRSTRLSIGNAAAVGGMRVARPDVLDKYGRALGSHDVRCGFVLFEPHGFEPGCVPFFEIEATGGEVAYARLHWSRLRGLPAIRHALGHLSPRYNDVPRCFDLLGPAIEQLNLARLEPERGYREMMFGAAPAQPRCSVIVPLYGRVDYLEVQVAFLAGGGFAHRHELIYVVDDPEIADAAVHLADTVFRRFGVPIRLLLLDENHGFAPACNAGLGIAAGEAVCFLNSDVFGLEPDWLDRLLSRLDEAELVGPLLLFEDDTVQHGGMGFETVPELGGWWFPTHPGKGSRPDGAAGLSFHPAITGACMVMRRALALELDGFDENFVIGDFEDSDLCLRAAERGARCAVDAGVALYHLERKSQASHEHGWRMNLTLFNAWLHQRRWGARLDVLCDADPVPGALEAVS</sequence>
<evidence type="ECO:0000313" key="3">
    <source>
        <dbReference type="Proteomes" id="UP001524547"/>
    </source>
</evidence>
<dbReference type="InterPro" id="IPR029044">
    <property type="entry name" value="Nucleotide-diphossugar_trans"/>
</dbReference>